<comment type="catalytic activity">
    <reaction evidence="1">
        <text>a primary alcohol + O2 = an aldehyde + H2O2</text>
        <dbReference type="Rhea" id="RHEA:19829"/>
        <dbReference type="ChEBI" id="CHEBI:15379"/>
        <dbReference type="ChEBI" id="CHEBI:15734"/>
        <dbReference type="ChEBI" id="CHEBI:16240"/>
        <dbReference type="ChEBI" id="CHEBI:17478"/>
        <dbReference type="EC" id="1.1.3.13"/>
    </reaction>
</comment>
<evidence type="ECO:0000313" key="13">
    <source>
        <dbReference type="EMBL" id="BAF98892.1"/>
    </source>
</evidence>
<dbReference type="EMBL" id="AB371647">
    <property type="protein sequence ID" value="BAF98892.1"/>
    <property type="molecule type" value="mRNA"/>
</dbReference>
<comment type="similarity">
    <text evidence="5 11">Belongs to the GMC oxidoreductase family.</text>
</comment>
<dbReference type="GO" id="GO:0050660">
    <property type="term" value="F:flavin adenine dinucleotide binding"/>
    <property type="evidence" value="ECO:0007669"/>
    <property type="project" value="InterPro"/>
</dbReference>
<comment type="subcellular location">
    <subcellularLocation>
        <location evidence="3">Peroxisome matrix</location>
    </subcellularLocation>
</comment>
<evidence type="ECO:0000256" key="1">
    <source>
        <dbReference type="ARBA" id="ARBA00001411"/>
    </source>
</evidence>
<evidence type="ECO:0000256" key="4">
    <source>
        <dbReference type="ARBA" id="ARBA00005144"/>
    </source>
</evidence>
<dbReference type="Pfam" id="PF05199">
    <property type="entry name" value="GMC_oxred_C"/>
    <property type="match status" value="1"/>
</dbReference>
<dbReference type="PROSITE" id="PS00623">
    <property type="entry name" value="GMC_OXRED_1"/>
    <property type="match status" value="1"/>
</dbReference>
<name>A9ZSY9_9ASCO</name>
<dbReference type="GO" id="GO:0047639">
    <property type="term" value="F:alcohol oxidase activity"/>
    <property type="evidence" value="ECO:0007669"/>
    <property type="project" value="UniProtKB-EC"/>
</dbReference>
<dbReference type="InterPro" id="IPR036188">
    <property type="entry name" value="FAD/NAD-bd_sf"/>
</dbReference>
<comment type="pathway">
    <text evidence="4">Energy metabolism; methane degradation.</text>
</comment>
<organism evidence="13">
    <name type="scientific">Schwanniomyces vanrijiae</name>
    <dbReference type="NCBI Taxonomy" id="27305"/>
    <lineage>
        <taxon>Eukaryota</taxon>
        <taxon>Fungi</taxon>
        <taxon>Dikarya</taxon>
        <taxon>Ascomycota</taxon>
        <taxon>Saccharomycotina</taxon>
        <taxon>Pichiomycetes</taxon>
        <taxon>Debaryomycetaceae</taxon>
        <taxon>Schwanniomyces</taxon>
    </lineage>
</organism>
<keyword evidence="10" id="KW-0576">Peroxisome</keyword>
<dbReference type="InterPro" id="IPR012132">
    <property type="entry name" value="GMC_OxRdtase"/>
</dbReference>
<evidence type="ECO:0000256" key="7">
    <source>
        <dbReference type="ARBA" id="ARBA00022630"/>
    </source>
</evidence>
<dbReference type="SUPFAM" id="SSF54373">
    <property type="entry name" value="FAD-linked reductases, C-terminal domain"/>
    <property type="match status" value="1"/>
</dbReference>
<evidence type="ECO:0000256" key="11">
    <source>
        <dbReference type="RuleBase" id="RU003968"/>
    </source>
</evidence>
<dbReference type="Gene3D" id="3.30.560.10">
    <property type="entry name" value="Glucose Oxidase, domain 3"/>
    <property type="match status" value="1"/>
</dbReference>
<dbReference type="PIRSF" id="PIRSF000137">
    <property type="entry name" value="Alcohol_oxidase"/>
    <property type="match status" value="1"/>
</dbReference>
<protein>
    <recommendedName>
        <fullName evidence="6">alcohol oxidase</fullName>
        <ecNumber evidence="6">1.1.3.13</ecNumber>
    </recommendedName>
</protein>
<dbReference type="InterPro" id="IPR007867">
    <property type="entry name" value="GMC_OxRtase_C"/>
</dbReference>
<sequence>MVQSHYDFIIVGGGTAGNTVAGRLAENPDVSILVVEAGVANSSELPEITTPSNAMNLRSSKHDWAYKTTLVKRDDYERIEKPNTRGKALGGSSSLNYFTWIPGCKPTFDRWAEYGGKEWTWDPLVPYLRKSVTYHDDAGLYNPELKKVGGGGPIPISHSELVNELKPFRDNLIKAWKSTGKPLTENIYDGEMIGLNHCISTIYHGKRSGSYLFLQNTPNVTIIPEVHSKTLIIDASHTAKGVVVIDKEGNEHSFYATREVIVSQGVFESPKLLMLSGIGPRKELESNGIEVKVESRHVGQNLLDHPGVPFVLQVKDGVCADDILMRPTAQNKAAIAQYQKDGSGAVGSGLLEIVGFPRIDEYFEKDPLYRERKAANGGKDPFCPEGQPHFELDFVGMYGTAFQWHFPTPKKGSHITVVVDLVRPVSDPGEVTLNSADPLEEPKINLNFFADDLDIVGMREGIRFSYDVLTKGTGFKDLVVKEFPWEMPLDDEKEMKRAVLDRCQTAFHPCGTARLSKNIDQGVVDPALKVHGVKHLRVIDASIIPIIPDCRIQNSVYMIGEKGADLIKADHKDLYK</sequence>
<evidence type="ECO:0000256" key="9">
    <source>
        <dbReference type="ARBA" id="ARBA00023095"/>
    </source>
</evidence>
<accession>A9ZSY9</accession>
<keyword evidence="7 11" id="KW-0285">Flavoprotein</keyword>
<dbReference type="UniPathway" id="UPA00147"/>
<dbReference type="SUPFAM" id="SSF51905">
    <property type="entry name" value="FAD/NAD(P)-binding domain"/>
    <property type="match status" value="1"/>
</dbReference>
<reference evidence="13" key="1">
    <citation type="journal article" date="2008" name="Biosci. Biotechnol. Biochem.">
        <title>Cloning and expression of three formate oxidase genes from Debaryomyces vanrijiae MH201.</title>
        <authorList>
            <person name="Maeda Y."/>
            <person name="Oki M."/>
            <person name="Fujii Y."/>
            <person name="Hatanaka A."/>
            <person name="Hojo M."/>
            <person name="Hirano K."/>
            <person name="Uchida H."/>
        </authorList>
    </citation>
    <scope>NUCLEOTIDE SEQUENCE</scope>
</reference>
<proteinExistence type="evidence at transcript level"/>
<dbReference type="GO" id="GO:0046188">
    <property type="term" value="P:methane catabolic process"/>
    <property type="evidence" value="ECO:0007669"/>
    <property type="project" value="UniProtKB-UniPathway"/>
</dbReference>
<evidence type="ECO:0000256" key="6">
    <source>
        <dbReference type="ARBA" id="ARBA00013077"/>
    </source>
</evidence>
<dbReference type="Pfam" id="PF00732">
    <property type="entry name" value="GMC_oxred_N"/>
    <property type="match status" value="1"/>
</dbReference>
<dbReference type="EC" id="1.1.3.13" evidence="6"/>
<dbReference type="GO" id="GO:0005782">
    <property type="term" value="C:peroxisomal matrix"/>
    <property type="evidence" value="ECO:0007669"/>
    <property type="project" value="UniProtKB-SubCell"/>
</dbReference>
<gene>
    <name evidence="13" type="primary">FOD2</name>
</gene>
<evidence type="ECO:0000256" key="3">
    <source>
        <dbReference type="ARBA" id="ARBA00004253"/>
    </source>
</evidence>
<evidence type="ECO:0000256" key="10">
    <source>
        <dbReference type="ARBA" id="ARBA00023140"/>
    </source>
</evidence>
<evidence type="ECO:0000256" key="8">
    <source>
        <dbReference type="ARBA" id="ARBA00022827"/>
    </source>
</evidence>
<dbReference type="InterPro" id="IPR000172">
    <property type="entry name" value="GMC_OxRdtase_N"/>
</dbReference>
<keyword evidence="9" id="KW-0485">Methanol utilization</keyword>
<evidence type="ECO:0000259" key="12">
    <source>
        <dbReference type="PROSITE" id="PS00623"/>
    </source>
</evidence>
<comment type="cofactor">
    <cofactor evidence="2">
        <name>FAD</name>
        <dbReference type="ChEBI" id="CHEBI:57692"/>
    </cofactor>
</comment>
<dbReference type="GO" id="GO:0015945">
    <property type="term" value="P:methanol metabolic process"/>
    <property type="evidence" value="ECO:0007669"/>
    <property type="project" value="UniProtKB-KW"/>
</dbReference>
<feature type="domain" description="Glucose-methanol-choline oxidoreductase N-terminal" evidence="12">
    <location>
        <begin position="86"/>
        <end position="109"/>
    </location>
</feature>
<dbReference type="AlphaFoldDB" id="A9ZSY9"/>
<dbReference type="Gene3D" id="3.50.50.60">
    <property type="entry name" value="FAD/NAD(P)-binding domain"/>
    <property type="match status" value="1"/>
</dbReference>
<dbReference type="PANTHER" id="PTHR11552">
    <property type="entry name" value="GLUCOSE-METHANOL-CHOLINE GMC OXIDOREDUCTASE"/>
    <property type="match status" value="1"/>
</dbReference>
<evidence type="ECO:0000256" key="2">
    <source>
        <dbReference type="ARBA" id="ARBA00001974"/>
    </source>
</evidence>
<evidence type="ECO:0000256" key="5">
    <source>
        <dbReference type="ARBA" id="ARBA00010790"/>
    </source>
</evidence>
<dbReference type="PANTHER" id="PTHR11552:SF147">
    <property type="entry name" value="CHOLINE DEHYDROGENASE, MITOCHONDRIAL"/>
    <property type="match status" value="1"/>
</dbReference>
<keyword evidence="8 11" id="KW-0274">FAD</keyword>